<accession>A0ABU6QXB4</accession>
<evidence type="ECO:0000313" key="2">
    <source>
        <dbReference type="EMBL" id="MED6116731.1"/>
    </source>
</evidence>
<dbReference type="Proteomes" id="UP001341840">
    <property type="component" value="Unassembled WGS sequence"/>
</dbReference>
<keyword evidence="3" id="KW-1185">Reference proteome</keyword>
<evidence type="ECO:0000313" key="3">
    <source>
        <dbReference type="Proteomes" id="UP001341840"/>
    </source>
</evidence>
<feature type="region of interest" description="Disordered" evidence="1">
    <location>
        <begin position="274"/>
        <end position="304"/>
    </location>
</feature>
<dbReference type="EMBL" id="JASCZI010003249">
    <property type="protein sequence ID" value="MED6116731.1"/>
    <property type="molecule type" value="Genomic_DNA"/>
</dbReference>
<reference evidence="2 3" key="1">
    <citation type="journal article" date="2023" name="Plants (Basel)">
        <title>Bridging the Gap: Combining Genomics and Transcriptomics Approaches to Understand Stylosanthes scabra, an Orphan Legume from the Brazilian Caatinga.</title>
        <authorList>
            <person name="Ferreira-Neto J.R.C."/>
            <person name="da Silva M.D."/>
            <person name="Binneck E."/>
            <person name="de Melo N.F."/>
            <person name="da Silva R.H."/>
            <person name="de Melo A.L.T.M."/>
            <person name="Pandolfi V."/>
            <person name="Bustamante F.O."/>
            <person name="Brasileiro-Vidal A.C."/>
            <person name="Benko-Iseppon A.M."/>
        </authorList>
    </citation>
    <scope>NUCLEOTIDE SEQUENCE [LARGE SCALE GENOMIC DNA]</scope>
    <source>
        <tissue evidence="2">Leaves</tissue>
    </source>
</reference>
<evidence type="ECO:0008006" key="4">
    <source>
        <dbReference type="Google" id="ProtNLM"/>
    </source>
</evidence>
<name>A0ABU6QXB4_9FABA</name>
<gene>
    <name evidence="2" type="ORF">PIB30_102912</name>
</gene>
<sequence length="304" mass="33958">MGVNVEPMDLKMIESRILKEWNGPGQTECRDVGPFRCLMTFDSKEIKEEAMSNPTLLDIFDEVKPHWDFVWSPSRRIWVEIMGISVHIWSYETMAIIAKLWGKLVFLDDRTEQNEEAGRDSVSTIKEIPPEGVVIPVDAAEESSNYLNVGHEPGYEEATDLELEGVKELNAIDEACGVREVGMIHETGNKYVVDPNLACPSMDVFQLDAGWDPTLSMAQSVANKMLIVGLERSHGSYENLDDNKRDQASSDSCPYPPGFGPCTSSSHVHRLIQNNQDLGEEMGGYQGNDGEFESLIVSEDPNKN</sequence>
<comment type="caution">
    <text evidence="2">The sequence shown here is derived from an EMBL/GenBank/DDBJ whole genome shotgun (WGS) entry which is preliminary data.</text>
</comment>
<organism evidence="2 3">
    <name type="scientific">Stylosanthes scabra</name>
    <dbReference type="NCBI Taxonomy" id="79078"/>
    <lineage>
        <taxon>Eukaryota</taxon>
        <taxon>Viridiplantae</taxon>
        <taxon>Streptophyta</taxon>
        <taxon>Embryophyta</taxon>
        <taxon>Tracheophyta</taxon>
        <taxon>Spermatophyta</taxon>
        <taxon>Magnoliopsida</taxon>
        <taxon>eudicotyledons</taxon>
        <taxon>Gunneridae</taxon>
        <taxon>Pentapetalae</taxon>
        <taxon>rosids</taxon>
        <taxon>fabids</taxon>
        <taxon>Fabales</taxon>
        <taxon>Fabaceae</taxon>
        <taxon>Papilionoideae</taxon>
        <taxon>50 kb inversion clade</taxon>
        <taxon>dalbergioids sensu lato</taxon>
        <taxon>Dalbergieae</taxon>
        <taxon>Pterocarpus clade</taxon>
        <taxon>Stylosanthes</taxon>
    </lineage>
</organism>
<protein>
    <recommendedName>
        <fullName evidence="4">DUF4283 domain-containing protein</fullName>
    </recommendedName>
</protein>
<proteinExistence type="predicted"/>
<feature type="region of interest" description="Disordered" evidence="1">
    <location>
        <begin position="238"/>
        <end position="259"/>
    </location>
</feature>
<evidence type="ECO:0000256" key="1">
    <source>
        <dbReference type="SAM" id="MobiDB-lite"/>
    </source>
</evidence>
<feature type="compositionally biased region" description="Basic and acidic residues" evidence="1">
    <location>
        <begin position="238"/>
        <end position="248"/>
    </location>
</feature>